<dbReference type="InterPro" id="IPR036388">
    <property type="entry name" value="WH-like_DNA-bd_sf"/>
</dbReference>
<dbReference type="GO" id="GO:0005829">
    <property type="term" value="C:cytosol"/>
    <property type="evidence" value="ECO:0007669"/>
    <property type="project" value="TreeGrafter"/>
</dbReference>
<evidence type="ECO:0000256" key="2">
    <source>
        <dbReference type="ARBA" id="ARBA00023015"/>
    </source>
</evidence>
<comment type="caution">
    <text evidence="6">The sequence shown here is derived from an EMBL/GenBank/DDBJ whole genome shotgun (WGS) entry which is preliminary data.</text>
</comment>
<evidence type="ECO:0000313" key="6">
    <source>
        <dbReference type="EMBL" id="RYU95843.1"/>
    </source>
</evidence>
<keyword evidence="7" id="KW-1185">Reference proteome</keyword>
<keyword evidence="2" id="KW-0805">Transcription regulation</keyword>
<evidence type="ECO:0000259" key="5">
    <source>
        <dbReference type="PROSITE" id="PS50931"/>
    </source>
</evidence>
<sequence>MNLQQLEYIVAVDKHRHFLKAADACFITQATLSMMIKKLEEELEVIIFDRSKQPVVPTDIGRKIIAQAQVVLRETGHLKEVAKAVKNEVQGQLRIGIIPTLAPYLLPLFLYDLLKKYPQIKIRISELNTNQIIEQLSNDLIDVGILATPIAAEGMKEHPLFYEKLVAFVSGSEETLNKKYILPEEIDVNRLWLLEEGHCLRSQMMNLCELRKKNTDLGNLEYEAGSIESLLKIVEINNGITVIPELAMINFDEKRKTQIREFMSPVPVREISLVTYRHFIKIKLLEVLKHEIKDAVAKFIPENTTGQVVVEI</sequence>
<accession>A0A4Q5M1V7</accession>
<dbReference type="FunFam" id="1.10.10.10:FF:000001">
    <property type="entry name" value="LysR family transcriptional regulator"/>
    <property type="match status" value="1"/>
</dbReference>
<dbReference type="Gene3D" id="3.40.190.10">
    <property type="entry name" value="Periplasmic binding protein-like II"/>
    <property type="match status" value="2"/>
</dbReference>
<dbReference type="Gene3D" id="1.10.10.10">
    <property type="entry name" value="Winged helix-like DNA-binding domain superfamily/Winged helix DNA-binding domain"/>
    <property type="match status" value="1"/>
</dbReference>
<keyword evidence="3" id="KW-0238">DNA-binding</keyword>
<evidence type="ECO:0000256" key="3">
    <source>
        <dbReference type="ARBA" id="ARBA00023125"/>
    </source>
</evidence>
<dbReference type="InterPro" id="IPR000847">
    <property type="entry name" value="LysR_HTH_N"/>
</dbReference>
<dbReference type="PANTHER" id="PTHR30419:SF29">
    <property type="entry name" value="LYSR-FAMILY TRANSCRIPTIONAL REGULATOR"/>
    <property type="match status" value="1"/>
</dbReference>
<dbReference type="Pfam" id="PF03466">
    <property type="entry name" value="LysR_substrate"/>
    <property type="match status" value="1"/>
</dbReference>
<dbReference type="GO" id="GO:0003700">
    <property type="term" value="F:DNA-binding transcription factor activity"/>
    <property type="evidence" value="ECO:0007669"/>
    <property type="project" value="InterPro"/>
</dbReference>
<dbReference type="AlphaFoldDB" id="A0A4Q5M1V7"/>
<dbReference type="GO" id="GO:0003677">
    <property type="term" value="F:DNA binding"/>
    <property type="evidence" value="ECO:0007669"/>
    <property type="project" value="UniProtKB-KW"/>
</dbReference>
<protein>
    <submittedName>
        <fullName evidence="6">LysR family transcriptional regulator</fullName>
    </submittedName>
</protein>
<evidence type="ECO:0000256" key="4">
    <source>
        <dbReference type="ARBA" id="ARBA00023163"/>
    </source>
</evidence>
<evidence type="ECO:0000313" key="7">
    <source>
        <dbReference type="Proteomes" id="UP000293162"/>
    </source>
</evidence>
<dbReference type="Proteomes" id="UP000293162">
    <property type="component" value="Unassembled WGS sequence"/>
</dbReference>
<dbReference type="Pfam" id="PF00126">
    <property type="entry name" value="HTH_1"/>
    <property type="match status" value="1"/>
</dbReference>
<name>A0A4Q5M1V7_9BACT</name>
<dbReference type="RefSeq" id="WP_130020723.1">
    <property type="nucleotide sequence ID" value="NZ_SEWF01000011.1"/>
</dbReference>
<dbReference type="SUPFAM" id="SSF46785">
    <property type="entry name" value="Winged helix' DNA-binding domain"/>
    <property type="match status" value="1"/>
</dbReference>
<dbReference type="PROSITE" id="PS50931">
    <property type="entry name" value="HTH_LYSR"/>
    <property type="match status" value="1"/>
</dbReference>
<dbReference type="InterPro" id="IPR050950">
    <property type="entry name" value="HTH-type_LysR_regulators"/>
</dbReference>
<dbReference type="InterPro" id="IPR005119">
    <property type="entry name" value="LysR_subst-bd"/>
</dbReference>
<dbReference type="CDD" id="cd08411">
    <property type="entry name" value="PBP2_OxyR"/>
    <property type="match status" value="1"/>
</dbReference>
<keyword evidence="4" id="KW-0804">Transcription</keyword>
<dbReference type="OrthoDB" id="9803735at2"/>
<dbReference type="InterPro" id="IPR036390">
    <property type="entry name" value="WH_DNA-bd_sf"/>
</dbReference>
<reference evidence="6 7" key="1">
    <citation type="submission" date="2019-02" db="EMBL/GenBank/DDBJ databases">
        <title>Bacterial novel species Emticicia sp. 17J42-9 isolated from soil.</title>
        <authorList>
            <person name="Jung H.-Y."/>
        </authorList>
    </citation>
    <scope>NUCLEOTIDE SEQUENCE [LARGE SCALE GENOMIC DNA]</scope>
    <source>
        <strain evidence="6 7">17J42-9</strain>
    </source>
</reference>
<dbReference type="PANTHER" id="PTHR30419">
    <property type="entry name" value="HTH-TYPE TRANSCRIPTIONAL REGULATOR YBHD"/>
    <property type="match status" value="1"/>
</dbReference>
<proteinExistence type="inferred from homology"/>
<gene>
    <name evidence="6" type="ORF">EWM59_09465</name>
</gene>
<organism evidence="6 7">
    <name type="scientific">Emticicia agri</name>
    <dbReference type="NCBI Taxonomy" id="2492393"/>
    <lineage>
        <taxon>Bacteria</taxon>
        <taxon>Pseudomonadati</taxon>
        <taxon>Bacteroidota</taxon>
        <taxon>Cytophagia</taxon>
        <taxon>Cytophagales</taxon>
        <taxon>Leadbetterellaceae</taxon>
        <taxon>Emticicia</taxon>
    </lineage>
</organism>
<evidence type="ECO:0000256" key="1">
    <source>
        <dbReference type="ARBA" id="ARBA00009437"/>
    </source>
</evidence>
<dbReference type="SUPFAM" id="SSF53850">
    <property type="entry name" value="Periplasmic binding protein-like II"/>
    <property type="match status" value="1"/>
</dbReference>
<feature type="domain" description="HTH lysR-type" evidence="5">
    <location>
        <begin position="1"/>
        <end position="58"/>
    </location>
</feature>
<comment type="similarity">
    <text evidence="1">Belongs to the LysR transcriptional regulatory family.</text>
</comment>
<dbReference type="EMBL" id="SEWF01000011">
    <property type="protein sequence ID" value="RYU95843.1"/>
    <property type="molecule type" value="Genomic_DNA"/>
</dbReference>